<feature type="region of interest" description="Disordered" evidence="10">
    <location>
        <begin position="263"/>
        <end position="290"/>
    </location>
</feature>
<evidence type="ECO:0000313" key="13">
    <source>
        <dbReference type="Proteomes" id="UP000002729"/>
    </source>
</evidence>
<protein>
    <recommendedName>
        <fullName evidence="1">non-specific serine/threonine protein kinase</fullName>
        <ecNumber evidence="1">2.7.11.1</ecNumber>
    </recommendedName>
</protein>
<keyword evidence="3" id="KW-0808">Transferase</keyword>
<dbReference type="InterPro" id="IPR051334">
    <property type="entry name" value="SRPK"/>
</dbReference>
<dbReference type="Proteomes" id="UP000002729">
    <property type="component" value="Unassembled WGS sequence"/>
</dbReference>
<name>F0XYV4_AURAN</name>
<dbReference type="GO" id="GO:0050684">
    <property type="term" value="P:regulation of mRNA processing"/>
    <property type="evidence" value="ECO:0007669"/>
    <property type="project" value="TreeGrafter"/>
</dbReference>
<comment type="catalytic activity">
    <reaction evidence="7">
        <text>L-threonyl-[protein] + ATP = O-phospho-L-threonyl-[protein] + ADP + H(+)</text>
        <dbReference type="Rhea" id="RHEA:46608"/>
        <dbReference type="Rhea" id="RHEA-COMP:11060"/>
        <dbReference type="Rhea" id="RHEA-COMP:11605"/>
        <dbReference type="ChEBI" id="CHEBI:15378"/>
        <dbReference type="ChEBI" id="CHEBI:30013"/>
        <dbReference type="ChEBI" id="CHEBI:30616"/>
        <dbReference type="ChEBI" id="CHEBI:61977"/>
        <dbReference type="ChEBI" id="CHEBI:456216"/>
        <dbReference type="EC" id="2.7.11.1"/>
    </reaction>
</comment>
<comment type="catalytic activity">
    <reaction evidence="8">
        <text>L-seryl-[protein] + ATP = O-phospho-L-seryl-[protein] + ADP + H(+)</text>
        <dbReference type="Rhea" id="RHEA:17989"/>
        <dbReference type="Rhea" id="RHEA-COMP:9863"/>
        <dbReference type="Rhea" id="RHEA-COMP:11604"/>
        <dbReference type="ChEBI" id="CHEBI:15378"/>
        <dbReference type="ChEBI" id="CHEBI:29999"/>
        <dbReference type="ChEBI" id="CHEBI:30616"/>
        <dbReference type="ChEBI" id="CHEBI:83421"/>
        <dbReference type="ChEBI" id="CHEBI:456216"/>
        <dbReference type="EC" id="2.7.11.1"/>
    </reaction>
</comment>
<dbReference type="AlphaFoldDB" id="F0XYV4"/>
<dbReference type="SUPFAM" id="SSF56112">
    <property type="entry name" value="Protein kinase-like (PK-like)"/>
    <property type="match status" value="1"/>
</dbReference>
<feature type="binding site" evidence="9">
    <location>
        <position position="148"/>
    </location>
    <ligand>
        <name>ATP</name>
        <dbReference type="ChEBI" id="CHEBI:30616"/>
    </ligand>
</feature>
<dbReference type="PROSITE" id="PS50011">
    <property type="entry name" value="PROTEIN_KINASE_DOM"/>
    <property type="match status" value="1"/>
</dbReference>
<feature type="compositionally biased region" description="Basic residues" evidence="10">
    <location>
        <begin position="315"/>
        <end position="329"/>
    </location>
</feature>
<evidence type="ECO:0000256" key="2">
    <source>
        <dbReference type="ARBA" id="ARBA00022527"/>
    </source>
</evidence>
<feature type="region of interest" description="Disordered" evidence="10">
    <location>
        <begin position="1"/>
        <end position="94"/>
    </location>
</feature>
<feature type="compositionally biased region" description="Acidic residues" evidence="10">
    <location>
        <begin position="568"/>
        <end position="598"/>
    </location>
</feature>
<dbReference type="InterPro" id="IPR008271">
    <property type="entry name" value="Ser/Thr_kinase_AS"/>
</dbReference>
<dbReference type="eggNOG" id="KOG1290">
    <property type="taxonomic scope" value="Eukaryota"/>
</dbReference>
<evidence type="ECO:0000256" key="1">
    <source>
        <dbReference type="ARBA" id="ARBA00012513"/>
    </source>
</evidence>
<feature type="domain" description="Protein kinase" evidence="11">
    <location>
        <begin position="114"/>
        <end position="539"/>
    </location>
</feature>
<keyword evidence="4 9" id="KW-0547">Nucleotide-binding</keyword>
<evidence type="ECO:0000256" key="4">
    <source>
        <dbReference type="ARBA" id="ARBA00022741"/>
    </source>
</evidence>
<dbReference type="FunFam" id="3.30.200.20:FF:000770">
    <property type="entry name" value="SRSF protein kinase 2"/>
    <property type="match status" value="1"/>
</dbReference>
<dbReference type="GO" id="GO:0005524">
    <property type="term" value="F:ATP binding"/>
    <property type="evidence" value="ECO:0007669"/>
    <property type="project" value="UniProtKB-UniRule"/>
</dbReference>
<keyword evidence="5 12" id="KW-0418">Kinase</keyword>
<organism evidence="13">
    <name type="scientific">Aureococcus anophagefferens</name>
    <name type="common">Harmful bloom alga</name>
    <dbReference type="NCBI Taxonomy" id="44056"/>
    <lineage>
        <taxon>Eukaryota</taxon>
        <taxon>Sar</taxon>
        <taxon>Stramenopiles</taxon>
        <taxon>Ochrophyta</taxon>
        <taxon>Pelagophyceae</taxon>
        <taxon>Pelagomonadales</taxon>
        <taxon>Pelagomonadaceae</taxon>
        <taxon>Aureococcus</taxon>
    </lineage>
</organism>
<sequence length="617" mass="67628">MGKKRKGAKKPAAEPAPESAASLSSGSDDERKDPGAPSGDRGAPPGEATTGRVTYDSGSSDGSFDSRRDDSEGSSASGSDGGSDVSELDGEGSEGYRVGGYHPVALGDVFNGRYTVVEKLGWGHFSTVWMVRDALSQALGTPRLVALKVQKSASHYTDAALDEIDLLRHARRTDPAETSSRVVRLLDHFEHSGPNGRHVCMVFEMLGANLLSVIRKSEYRGLPIDSVRNVCRQICMGLDFLHRRCSIIHTDLKPENVLLKAPKFAPDGDGPPDAAAAPPAPAAAATEPAASLEERIDEIASTLQTSELSAEERKRLKKKLKKQKQKQRKKEPAVAVEPAAPAPAPRAAPPVEEAFGRVDCGGRVGDGIPDDLVDLQHAEIAVVDLGNACWRHKHFTEDIQTRQYRSPEVIVGADYDTSADVWSLACIVFELLTGDLLFDPRAGGDYDRDEDHLAQMQELLGRYPKKLASSAKARAFFNRRGELKHIHHLRFWDLEHVLVQKYHHDKAEAREIAHFLGPMLDFYPDRRATAFDCLQHPWLNRPNGSKAPPVDSDDDEAKRSESKRDEPRDDDDDDDDDDLSLEDDDRDDDRDDDDDDATADPIEVDAAGEIIGSEEDV</sequence>
<feature type="compositionally biased region" description="Low complexity" evidence="10">
    <location>
        <begin position="73"/>
        <end position="85"/>
    </location>
</feature>
<proteinExistence type="predicted"/>
<evidence type="ECO:0000256" key="10">
    <source>
        <dbReference type="SAM" id="MobiDB-lite"/>
    </source>
</evidence>
<dbReference type="FunCoup" id="F0XYV4">
    <property type="interactions" value="130"/>
</dbReference>
<dbReference type="Pfam" id="PF00069">
    <property type="entry name" value="Pkinase"/>
    <property type="match status" value="2"/>
</dbReference>
<feature type="region of interest" description="Disordered" evidence="10">
    <location>
        <begin position="303"/>
        <end position="349"/>
    </location>
</feature>
<dbReference type="PANTHER" id="PTHR47634">
    <property type="entry name" value="PROTEIN KINASE DOMAIN-CONTAINING PROTEIN-RELATED"/>
    <property type="match status" value="1"/>
</dbReference>
<evidence type="ECO:0000256" key="3">
    <source>
        <dbReference type="ARBA" id="ARBA00022679"/>
    </source>
</evidence>
<dbReference type="FunFam" id="1.10.510.10:FF:000339">
    <property type="entry name" value="Serine/threonine-protein kinase SRPK-like protein"/>
    <property type="match status" value="1"/>
</dbReference>
<dbReference type="SMART" id="SM00220">
    <property type="entry name" value="S_TKc"/>
    <property type="match status" value="1"/>
</dbReference>
<dbReference type="OMA" id="HEGQRPP"/>
<dbReference type="GeneID" id="20219173"/>
<evidence type="ECO:0000313" key="12">
    <source>
        <dbReference type="EMBL" id="EGB12461.1"/>
    </source>
</evidence>
<dbReference type="PANTHER" id="PTHR47634:SF9">
    <property type="entry name" value="PROTEIN KINASE DOMAIN-CONTAINING PROTEIN-RELATED"/>
    <property type="match status" value="1"/>
</dbReference>
<dbReference type="InterPro" id="IPR017441">
    <property type="entry name" value="Protein_kinase_ATP_BS"/>
</dbReference>
<dbReference type="EC" id="2.7.11.1" evidence="1"/>
<evidence type="ECO:0000259" key="11">
    <source>
        <dbReference type="PROSITE" id="PS50011"/>
    </source>
</evidence>
<dbReference type="InterPro" id="IPR000719">
    <property type="entry name" value="Prot_kinase_dom"/>
</dbReference>
<reference evidence="12 13" key="1">
    <citation type="journal article" date="2011" name="Proc. Natl. Acad. Sci. U.S.A.">
        <title>Niche of harmful alga Aureococcus anophagefferens revealed through ecogenomics.</title>
        <authorList>
            <person name="Gobler C.J."/>
            <person name="Berry D.L."/>
            <person name="Dyhrman S.T."/>
            <person name="Wilhelm S.W."/>
            <person name="Salamov A."/>
            <person name="Lobanov A.V."/>
            <person name="Zhang Y."/>
            <person name="Collier J.L."/>
            <person name="Wurch L.L."/>
            <person name="Kustka A.B."/>
            <person name="Dill B.D."/>
            <person name="Shah M."/>
            <person name="VerBerkmoes N.C."/>
            <person name="Kuo A."/>
            <person name="Terry A."/>
            <person name="Pangilinan J."/>
            <person name="Lindquist E.A."/>
            <person name="Lucas S."/>
            <person name="Paulsen I.T."/>
            <person name="Hattenrath-Lehmann T.K."/>
            <person name="Talmage S.C."/>
            <person name="Walker E.A."/>
            <person name="Koch F."/>
            <person name="Burson A.M."/>
            <person name="Marcoval M.A."/>
            <person name="Tang Y.Z."/>
            <person name="Lecleir G.R."/>
            <person name="Coyne K.J."/>
            <person name="Berg G.M."/>
            <person name="Bertrand E.M."/>
            <person name="Saito M.A."/>
            <person name="Gladyshev V.N."/>
            <person name="Grigoriev I.V."/>
        </authorList>
    </citation>
    <scope>NUCLEOTIDE SEQUENCE [LARGE SCALE GENOMIC DNA]</scope>
    <source>
        <strain evidence="13">CCMP 1984</strain>
    </source>
</reference>
<evidence type="ECO:0000256" key="8">
    <source>
        <dbReference type="ARBA" id="ARBA00048679"/>
    </source>
</evidence>
<dbReference type="Gene3D" id="1.10.510.10">
    <property type="entry name" value="Transferase(Phosphotransferase) domain 1"/>
    <property type="match status" value="1"/>
</dbReference>
<dbReference type="PROSITE" id="PS00108">
    <property type="entry name" value="PROTEIN_KINASE_ST"/>
    <property type="match status" value="1"/>
</dbReference>
<evidence type="ECO:0000256" key="6">
    <source>
        <dbReference type="ARBA" id="ARBA00022840"/>
    </source>
</evidence>
<feature type="compositionally biased region" description="Low complexity" evidence="10">
    <location>
        <begin position="13"/>
        <end position="26"/>
    </location>
</feature>
<dbReference type="EMBL" id="GL833121">
    <property type="protein sequence ID" value="EGB12461.1"/>
    <property type="molecule type" value="Genomic_DNA"/>
</dbReference>
<evidence type="ECO:0000256" key="7">
    <source>
        <dbReference type="ARBA" id="ARBA00047899"/>
    </source>
</evidence>
<evidence type="ECO:0000256" key="5">
    <source>
        <dbReference type="ARBA" id="ARBA00022777"/>
    </source>
</evidence>
<dbReference type="InterPro" id="IPR011009">
    <property type="entry name" value="Kinase-like_dom_sf"/>
</dbReference>
<evidence type="ECO:0000256" key="9">
    <source>
        <dbReference type="PROSITE-ProRule" id="PRU10141"/>
    </source>
</evidence>
<dbReference type="Gene3D" id="3.30.200.20">
    <property type="entry name" value="Phosphorylase Kinase, domain 1"/>
    <property type="match status" value="1"/>
</dbReference>
<dbReference type="KEGG" id="aaf:AURANDRAFT_19702"/>
<dbReference type="InParanoid" id="F0XYV4"/>
<keyword evidence="2 12" id="KW-0723">Serine/threonine-protein kinase</keyword>
<dbReference type="GO" id="GO:0000245">
    <property type="term" value="P:spliceosomal complex assembly"/>
    <property type="evidence" value="ECO:0007669"/>
    <property type="project" value="TreeGrafter"/>
</dbReference>
<dbReference type="PROSITE" id="PS00107">
    <property type="entry name" value="PROTEIN_KINASE_ATP"/>
    <property type="match status" value="1"/>
</dbReference>
<gene>
    <name evidence="12" type="primary">MUT9-2</name>
    <name evidence="12" type="ORF">AURANDRAFT_19702</name>
</gene>
<dbReference type="GO" id="GO:0004674">
    <property type="term" value="F:protein serine/threonine kinase activity"/>
    <property type="evidence" value="ECO:0007669"/>
    <property type="project" value="UniProtKB-KW"/>
</dbReference>
<keyword evidence="6 9" id="KW-0067">ATP-binding</keyword>
<feature type="region of interest" description="Disordered" evidence="10">
    <location>
        <begin position="537"/>
        <end position="617"/>
    </location>
</feature>
<dbReference type="OrthoDB" id="2649at2759"/>
<accession>F0XYV4</accession>
<dbReference type="RefSeq" id="XP_009033486.1">
    <property type="nucleotide sequence ID" value="XM_009035238.1"/>
</dbReference>
<feature type="compositionally biased region" description="Basic and acidic residues" evidence="10">
    <location>
        <begin position="556"/>
        <end position="567"/>
    </location>
</feature>
<keyword evidence="13" id="KW-1185">Reference proteome</keyword>
<dbReference type="CDD" id="cd14136">
    <property type="entry name" value="STKc_SRPK"/>
    <property type="match status" value="1"/>
</dbReference>